<dbReference type="GO" id="GO:0005789">
    <property type="term" value="C:endoplasmic reticulum membrane"/>
    <property type="evidence" value="ECO:0007669"/>
    <property type="project" value="UniProtKB-SubCell"/>
</dbReference>
<dbReference type="EMBL" id="CAJFCJ010000005">
    <property type="protein sequence ID" value="CAD5114693.1"/>
    <property type="molecule type" value="Genomic_DNA"/>
</dbReference>
<feature type="region of interest" description="Disordered" evidence="11">
    <location>
        <begin position="496"/>
        <end position="552"/>
    </location>
</feature>
<keyword evidence="7" id="KW-0677">Repeat</keyword>
<dbReference type="PANTHER" id="PTHR23085:SF16">
    <property type="entry name" value="GH28348P"/>
    <property type="match status" value="1"/>
</dbReference>
<proteinExistence type="inferred from homology"/>
<dbReference type="AlphaFoldDB" id="A0A7I8VGC0"/>
<keyword evidence="9 12" id="KW-1133">Transmembrane helix</keyword>
<dbReference type="GO" id="GO:0005886">
    <property type="term" value="C:plasma membrane"/>
    <property type="evidence" value="ECO:0007669"/>
    <property type="project" value="UniProtKB-SubCell"/>
</dbReference>
<evidence type="ECO:0000256" key="7">
    <source>
        <dbReference type="ARBA" id="ARBA00022737"/>
    </source>
</evidence>
<evidence type="ECO:0000256" key="10">
    <source>
        <dbReference type="ARBA" id="ARBA00023136"/>
    </source>
</evidence>
<keyword evidence="10 12" id="KW-0472">Membrane</keyword>
<gene>
    <name evidence="13" type="ORF">DGYR_LOCUS3518</name>
</gene>
<accession>A0A7I8VGC0</accession>
<dbReference type="SMART" id="SM00698">
    <property type="entry name" value="MORN"/>
    <property type="match status" value="7"/>
</dbReference>
<keyword evidence="14" id="KW-1185">Reference proteome</keyword>
<evidence type="ECO:0000256" key="11">
    <source>
        <dbReference type="SAM" id="MobiDB-lite"/>
    </source>
</evidence>
<name>A0A7I8VGC0_9ANNE</name>
<dbReference type="InterPro" id="IPR017191">
    <property type="entry name" value="Junctophilin"/>
</dbReference>
<comment type="similarity">
    <text evidence="4">Belongs to the junctophilin family.</text>
</comment>
<feature type="compositionally biased region" description="Polar residues" evidence="11">
    <location>
        <begin position="528"/>
        <end position="538"/>
    </location>
</feature>
<evidence type="ECO:0000256" key="12">
    <source>
        <dbReference type="SAM" id="Phobius"/>
    </source>
</evidence>
<dbReference type="Proteomes" id="UP000549394">
    <property type="component" value="Unassembled WGS sequence"/>
</dbReference>
<evidence type="ECO:0000256" key="5">
    <source>
        <dbReference type="ARBA" id="ARBA00022475"/>
    </source>
</evidence>
<sequence length="676" mass="75384">MSSGGRFDFEDGGTYCGGWQDGKAHGAGVCTGPKGQGEYSGEWESGFEISGVYTWPSGNCYEGEWMQGKRHGVGVEFKGKWTYKGEWTHGFKGRYGVRLSTNSDARYEGTWTTGLQDGYGVETYADGGTYRGQWLRGMRHGYGMRQSVPYGLAAAHYDSKTLRASLSSLRSTDQEVEGRDKRSDEVRGGFVLKGRLDESTAAASFQSKTPKSRRKFMDVLKLRKHNKSTGDISMRSKKTSSMRSTYSAESATHLYDTDAESEASLLSTDDLDSSAVETYIGEWKNDKRAGFGVSERSDGLRYEGEWLNNTKHGYGVTTLRDGSKEHGKYKNNILVSSTQGRSKLFILRSNKLKERVENAVGAAQRAAQIAAQKADIAMTRMSNARAKSDEAERAATKARNDSNEARVRAREVAPEFHQPGTDIQKNKVPTELTNHISPAAPIIPQQSRPPIPEVKLPAVQQSARLSELFDATVVTDHFDQYETGSGLDAESIGRSLEAVSTRPASRTTSLAPSRGHSEERNDQLGQLPETTKSSQLGQTGLVRRSTLPSIVKRNEKQEEKMYVVDKGIRKQVRKDVEKDGPFRLKIEKVNDNIKGSLPDVSIQSTMNLLPREEVYKMSTQRREELRLLKEEEERRRRQEIVLSLGSVKDWCKQQQLLMMVLAVNISLATLFFNLLS</sequence>
<feature type="region of interest" description="Disordered" evidence="11">
    <location>
        <begin position="383"/>
        <end position="427"/>
    </location>
</feature>
<dbReference type="Gene3D" id="2.20.110.10">
    <property type="entry name" value="Histone H3 K4-specific methyltransferase SET7/9 N-terminal domain"/>
    <property type="match status" value="4"/>
</dbReference>
<organism evidence="13 14">
    <name type="scientific">Dimorphilus gyrociliatus</name>
    <dbReference type="NCBI Taxonomy" id="2664684"/>
    <lineage>
        <taxon>Eukaryota</taxon>
        <taxon>Metazoa</taxon>
        <taxon>Spiralia</taxon>
        <taxon>Lophotrochozoa</taxon>
        <taxon>Annelida</taxon>
        <taxon>Polychaeta</taxon>
        <taxon>Polychaeta incertae sedis</taxon>
        <taxon>Dinophilidae</taxon>
        <taxon>Dimorphilus</taxon>
    </lineage>
</organism>
<reference evidence="13 14" key="1">
    <citation type="submission" date="2020-08" db="EMBL/GenBank/DDBJ databases">
        <authorList>
            <person name="Hejnol A."/>
        </authorList>
    </citation>
    <scope>NUCLEOTIDE SEQUENCE [LARGE SCALE GENOMIC DNA]</scope>
</reference>
<evidence type="ECO:0000256" key="9">
    <source>
        <dbReference type="ARBA" id="ARBA00022989"/>
    </source>
</evidence>
<evidence type="ECO:0000256" key="3">
    <source>
        <dbReference type="ARBA" id="ARBA00004236"/>
    </source>
</evidence>
<comment type="subcellular location">
    <subcellularLocation>
        <location evidence="3">Cell membrane</location>
    </subcellularLocation>
    <subcellularLocation>
        <location evidence="2">Endomembrane system</location>
        <topology evidence="2">Peripheral membrane protein</topology>
    </subcellularLocation>
    <subcellularLocation>
        <location evidence="1">Endoplasmic reticulum membrane</location>
        <topology evidence="1">Single-pass type IV membrane protein</topology>
    </subcellularLocation>
</comment>
<dbReference type="GO" id="GO:0030314">
    <property type="term" value="C:junctional membrane complex"/>
    <property type="evidence" value="ECO:0007669"/>
    <property type="project" value="InterPro"/>
</dbReference>
<dbReference type="InterPro" id="IPR003409">
    <property type="entry name" value="MORN"/>
</dbReference>
<keyword evidence="5" id="KW-1003">Cell membrane</keyword>
<protein>
    <submittedName>
        <fullName evidence="13">DgyrCDS3738</fullName>
    </submittedName>
</protein>
<evidence type="ECO:0000313" key="14">
    <source>
        <dbReference type="Proteomes" id="UP000549394"/>
    </source>
</evidence>
<evidence type="ECO:0000256" key="8">
    <source>
        <dbReference type="ARBA" id="ARBA00022824"/>
    </source>
</evidence>
<keyword evidence="6 12" id="KW-0812">Transmembrane</keyword>
<evidence type="ECO:0000256" key="1">
    <source>
        <dbReference type="ARBA" id="ARBA00004163"/>
    </source>
</evidence>
<evidence type="ECO:0000256" key="4">
    <source>
        <dbReference type="ARBA" id="ARBA00008599"/>
    </source>
</evidence>
<evidence type="ECO:0000256" key="2">
    <source>
        <dbReference type="ARBA" id="ARBA00004184"/>
    </source>
</evidence>
<dbReference type="PANTHER" id="PTHR23085">
    <property type="entry name" value="GH28348P"/>
    <property type="match status" value="1"/>
</dbReference>
<dbReference type="OrthoDB" id="284854at2759"/>
<feature type="compositionally biased region" description="Basic and acidic residues" evidence="11">
    <location>
        <begin position="386"/>
        <end position="414"/>
    </location>
</feature>
<dbReference type="Pfam" id="PF02493">
    <property type="entry name" value="MORN"/>
    <property type="match status" value="8"/>
</dbReference>
<comment type="caution">
    <text evidence="13">The sequence shown here is derived from an EMBL/GenBank/DDBJ whole genome shotgun (WGS) entry which is preliminary data.</text>
</comment>
<dbReference type="SUPFAM" id="SSF82185">
    <property type="entry name" value="Histone H3 K4-specific methyltransferase SET7/9 N-terminal domain"/>
    <property type="match status" value="2"/>
</dbReference>
<dbReference type="FunFam" id="2.20.110.10:FF:000001">
    <property type="entry name" value="Junctophilin"/>
    <property type="match status" value="1"/>
</dbReference>
<evidence type="ECO:0000256" key="6">
    <source>
        <dbReference type="ARBA" id="ARBA00022692"/>
    </source>
</evidence>
<feature type="transmembrane region" description="Helical" evidence="12">
    <location>
        <begin position="656"/>
        <end position="675"/>
    </location>
</feature>
<keyword evidence="8" id="KW-0256">Endoplasmic reticulum</keyword>
<feature type="compositionally biased region" description="Polar residues" evidence="11">
    <location>
        <begin position="502"/>
        <end position="511"/>
    </location>
</feature>
<evidence type="ECO:0000313" key="13">
    <source>
        <dbReference type="EMBL" id="CAD5114693.1"/>
    </source>
</evidence>